<dbReference type="EMBL" id="LAZR01054959">
    <property type="protein sequence ID" value="KKK77434.1"/>
    <property type="molecule type" value="Genomic_DNA"/>
</dbReference>
<comment type="caution">
    <text evidence="1">The sequence shown here is derived from an EMBL/GenBank/DDBJ whole genome shotgun (WGS) entry which is preliminary data.</text>
</comment>
<name>A0A0F9AG08_9ZZZZ</name>
<gene>
    <name evidence="1" type="ORF">LCGC14_2853690</name>
</gene>
<evidence type="ECO:0000313" key="1">
    <source>
        <dbReference type="EMBL" id="KKK77434.1"/>
    </source>
</evidence>
<sequence>MSDLKLLNEVAYMEEDCPRCGGSNSGVRSGQEGRYPLDCACSLCGGSGKVFVLPEMVRVECPTCSKVRNRGGTILHCSECSDGTVASEKMQDWIKAAAGIGLHRVIDVTEIFVAPDPFEALIAALEAANGKEKGWLKRESSVE</sequence>
<protein>
    <submittedName>
        <fullName evidence="1">Uncharacterized protein</fullName>
    </submittedName>
</protein>
<organism evidence="1">
    <name type="scientific">marine sediment metagenome</name>
    <dbReference type="NCBI Taxonomy" id="412755"/>
    <lineage>
        <taxon>unclassified sequences</taxon>
        <taxon>metagenomes</taxon>
        <taxon>ecological metagenomes</taxon>
    </lineage>
</organism>
<reference evidence="1" key="1">
    <citation type="journal article" date="2015" name="Nature">
        <title>Complex archaea that bridge the gap between prokaryotes and eukaryotes.</title>
        <authorList>
            <person name="Spang A."/>
            <person name="Saw J.H."/>
            <person name="Jorgensen S.L."/>
            <person name="Zaremba-Niedzwiedzka K."/>
            <person name="Martijn J."/>
            <person name="Lind A.E."/>
            <person name="van Eijk R."/>
            <person name="Schleper C."/>
            <person name="Guy L."/>
            <person name="Ettema T.J."/>
        </authorList>
    </citation>
    <scope>NUCLEOTIDE SEQUENCE</scope>
</reference>
<accession>A0A0F9AG08</accession>
<dbReference type="AlphaFoldDB" id="A0A0F9AG08"/>
<proteinExistence type="predicted"/>